<dbReference type="EMBL" id="CAMGYJ010000009">
    <property type="protein sequence ID" value="CAI0476801.1"/>
    <property type="molecule type" value="Genomic_DNA"/>
</dbReference>
<dbReference type="PANTHER" id="PTHR33593:SF2">
    <property type="entry name" value="ANKYRIN REPEAT_KH DOMAIN PROTEIN (DUF1442)"/>
    <property type="match status" value="1"/>
</dbReference>
<accession>A0AAV0Q306</accession>
<proteinExistence type="predicted"/>
<sequence>MKLIWSPELATKAYLDTVKACGISQESGVAELVSAMAAGWNAKFTVETWSRGGPVATSIGLAVASRHSGGRHVCVVPDENSRSEYLQALRQAGGGNSINILPAANQVVVGGPEEVMQGLEGIDFLVVDSRRKDFARVLRAAKLSGRGAVLVCKNASSKQAASFLWRGVLDGGSTRRLVRSVYLPVGKGLDIAHVATSGAASSTAVGGQSKSSQSRWIKHVDRESGEVHVIRK</sequence>
<dbReference type="Proteomes" id="UP001154282">
    <property type="component" value="Unassembled WGS sequence"/>
</dbReference>
<dbReference type="Gene3D" id="3.40.50.150">
    <property type="entry name" value="Vaccinia Virus protein VP39"/>
    <property type="match status" value="1"/>
</dbReference>
<dbReference type="AlphaFoldDB" id="A0AAV0Q306"/>
<gene>
    <name evidence="1" type="ORF">LITE_LOCUS40927</name>
</gene>
<comment type="caution">
    <text evidence="1">The sequence shown here is derived from an EMBL/GenBank/DDBJ whole genome shotgun (WGS) entry which is preliminary data.</text>
</comment>
<keyword evidence="2" id="KW-1185">Reference proteome</keyword>
<dbReference type="InterPro" id="IPR009902">
    <property type="entry name" value="DUF1442"/>
</dbReference>
<name>A0AAV0Q306_9ROSI</name>
<dbReference type="PANTHER" id="PTHR33593">
    <property type="entry name" value="DUF1442 FAMILY PROTEIN"/>
    <property type="match status" value="1"/>
</dbReference>
<dbReference type="InterPro" id="IPR029063">
    <property type="entry name" value="SAM-dependent_MTases_sf"/>
</dbReference>
<organism evidence="1 2">
    <name type="scientific">Linum tenue</name>
    <dbReference type="NCBI Taxonomy" id="586396"/>
    <lineage>
        <taxon>Eukaryota</taxon>
        <taxon>Viridiplantae</taxon>
        <taxon>Streptophyta</taxon>
        <taxon>Embryophyta</taxon>
        <taxon>Tracheophyta</taxon>
        <taxon>Spermatophyta</taxon>
        <taxon>Magnoliopsida</taxon>
        <taxon>eudicotyledons</taxon>
        <taxon>Gunneridae</taxon>
        <taxon>Pentapetalae</taxon>
        <taxon>rosids</taxon>
        <taxon>fabids</taxon>
        <taxon>Malpighiales</taxon>
        <taxon>Linaceae</taxon>
        <taxon>Linum</taxon>
    </lineage>
</organism>
<evidence type="ECO:0000313" key="2">
    <source>
        <dbReference type="Proteomes" id="UP001154282"/>
    </source>
</evidence>
<reference evidence="1" key="1">
    <citation type="submission" date="2022-08" db="EMBL/GenBank/DDBJ databases">
        <authorList>
            <person name="Gutierrez-Valencia J."/>
        </authorList>
    </citation>
    <scope>NUCLEOTIDE SEQUENCE</scope>
</reference>
<protein>
    <submittedName>
        <fullName evidence="1">Uncharacterized protein</fullName>
    </submittedName>
</protein>
<dbReference type="Pfam" id="PF07279">
    <property type="entry name" value="DUF1442"/>
    <property type="match status" value="1"/>
</dbReference>
<evidence type="ECO:0000313" key="1">
    <source>
        <dbReference type="EMBL" id="CAI0476801.1"/>
    </source>
</evidence>